<dbReference type="PANTHER" id="PTHR24222:SF74">
    <property type="entry name" value="ATP-DEPENDENT LIPID A-CORE FLIPPASE"/>
    <property type="match status" value="1"/>
</dbReference>
<dbReference type="GO" id="GO:0005524">
    <property type="term" value="F:ATP binding"/>
    <property type="evidence" value="ECO:0007669"/>
    <property type="project" value="UniProtKB-KW"/>
</dbReference>
<dbReference type="Proteomes" id="UP000823629">
    <property type="component" value="Unassembled WGS sequence"/>
</dbReference>
<reference evidence="2" key="2">
    <citation type="journal article" date="2021" name="PeerJ">
        <title>Extensive microbial diversity within the chicken gut microbiome revealed by metagenomics and culture.</title>
        <authorList>
            <person name="Gilroy R."/>
            <person name="Ravi A."/>
            <person name="Getino M."/>
            <person name="Pursley I."/>
            <person name="Horton D.L."/>
            <person name="Alikhan N.F."/>
            <person name="Baker D."/>
            <person name="Gharbi K."/>
            <person name="Hall N."/>
            <person name="Watson M."/>
            <person name="Adriaenssens E.M."/>
            <person name="Foster-Nyarko E."/>
            <person name="Jarju S."/>
            <person name="Secka A."/>
            <person name="Antonio M."/>
            <person name="Oren A."/>
            <person name="Chaudhuri R.R."/>
            <person name="La Ragione R."/>
            <person name="Hildebrand F."/>
            <person name="Pallen M.J."/>
        </authorList>
    </citation>
    <scope>NUCLEOTIDE SEQUENCE</scope>
    <source>
        <strain evidence="2">1748</strain>
    </source>
</reference>
<keyword evidence="2" id="KW-0067">ATP-binding</keyword>
<dbReference type="Gene3D" id="3.40.50.300">
    <property type="entry name" value="P-loop containing nucleotide triphosphate hydrolases"/>
    <property type="match status" value="1"/>
</dbReference>
<dbReference type="GO" id="GO:0005886">
    <property type="term" value="C:plasma membrane"/>
    <property type="evidence" value="ECO:0007669"/>
    <property type="project" value="TreeGrafter"/>
</dbReference>
<evidence type="ECO:0000313" key="3">
    <source>
        <dbReference type="Proteomes" id="UP000823629"/>
    </source>
</evidence>
<dbReference type="EMBL" id="JADING010000092">
    <property type="protein sequence ID" value="MBO8414479.1"/>
    <property type="molecule type" value="Genomic_DNA"/>
</dbReference>
<protein>
    <submittedName>
        <fullName evidence="2">ABC transporter ATP-binding protein</fullName>
    </submittedName>
</protein>
<dbReference type="InterPro" id="IPR003439">
    <property type="entry name" value="ABC_transporter-like_ATP-bd"/>
</dbReference>
<feature type="domain" description="ABC transporter" evidence="1">
    <location>
        <begin position="5"/>
        <end position="83"/>
    </location>
</feature>
<evidence type="ECO:0000313" key="2">
    <source>
        <dbReference type="EMBL" id="MBO8414479.1"/>
    </source>
</evidence>
<dbReference type="Pfam" id="PF00005">
    <property type="entry name" value="ABC_tran"/>
    <property type="match status" value="1"/>
</dbReference>
<gene>
    <name evidence="2" type="ORF">IAC78_03295</name>
</gene>
<proteinExistence type="predicted"/>
<organism evidence="2 3">
    <name type="scientific">Candidatus Scatoplasma merdavium</name>
    <dbReference type="NCBI Taxonomy" id="2840932"/>
    <lineage>
        <taxon>Bacteria</taxon>
        <taxon>Bacillati</taxon>
        <taxon>Bacillota</taxon>
        <taxon>Bacilli</taxon>
        <taxon>Bacillales</taxon>
        <taxon>Candidatus Scatoplasma</taxon>
    </lineage>
</organism>
<evidence type="ECO:0000259" key="1">
    <source>
        <dbReference type="Pfam" id="PF00005"/>
    </source>
</evidence>
<sequence>QNPTLFTGTIESNLRFGKKDASEEEIKRAIEISQSSETVKVKGGLQSYVNRDGSNFSGGQKQRLTIARALAKSPKILILDDAFSALDFKTDYQLRKALNENLKNVDIFIVSQRVSTIKNCDEIVVLDKGRIHGVGKHEELTKTCKIYREFCQSQGMKL</sequence>
<dbReference type="GO" id="GO:0042626">
    <property type="term" value="F:ATPase-coupled transmembrane transporter activity"/>
    <property type="evidence" value="ECO:0007669"/>
    <property type="project" value="TreeGrafter"/>
</dbReference>
<feature type="non-terminal residue" evidence="2">
    <location>
        <position position="1"/>
    </location>
</feature>
<name>A0A9D9D9J2_9BACL</name>
<comment type="caution">
    <text evidence="2">The sequence shown here is derived from an EMBL/GenBank/DDBJ whole genome shotgun (WGS) entry which is preliminary data.</text>
</comment>
<dbReference type="InterPro" id="IPR027417">
    <property type="entry name" value="P-loop_NTPase"/>
</dbReference>
<dbReference type="AlphaFoldDB" id="A0A9D9D9J2"/>
<dbReference type="GO" id="GO:0016887">
    <property type="term" value="F:ATP hydrolysis activity"/>
    <property type="evidence" value="ECO:0007669"/>
    <property type="project" value="InterPro"/>
</dbReference>
<keyword evidence="2" id="KW-0547">Nucleotide-binding</keyword>
<dbReference type="PANTHER" id="PTHR24222">
    <property type="entry name" value="ABC TRANSPORTER B FAMILY"/>
    <property type="match status" value="1"/>
</dbReference>
<accession>A0A9D9D9J2</accession>
<reference evidence="2" key="1">
    <citation type="submission" date="2020-10" db="EMBL/GenBank/DDBJ databases">
        <authorList>
            <person name="Gilroy R."/>
        </authorList>
    </citation>
    <scope>NUCLEOTIDE SEQUENCE</scope>
    <source>
        <strain evidence="2">1748</strain>
    </source>
</reference>
<dbReference type="SUPFAM" id="SSF52540">
    <property type="entry name" value="P-loop containing nucleoside triphosphate hydrolases"/>
    <property type="match status" value="1"/>
</dbReference>
<dbReference type="InterPro" id="IPR039421">
    <property type="entry name" value="Type_1_exporter"/>
</dbReference>